<evidence type="ECO:0000313" key="1">
    <source>
        <dbReference type="EMBL" id="AII98107.1"/>
    </source>
</evidence>
<name>A0A076L0F2_NEPPI</name>
<dbReference type="EMBL" id="KF433786">
    <property type="protein sequence ID" value="AII98107.1"/>
    <property type="molecule type" value="mRNA"/>
</dbReference>
<reference evidence="1" key="1">
    <citation type="submission" date="2013-07" db="EMBL/GenBank/DDBJ databases">
        <title>Nephila pilipes venom gland.</title>
        <authorList>
            <person name="Huo L.J."/>
        </authorList>
    </citation>
    <scope>NUCLEOTIDE SEQUENCE</scope>
    <source>
        <tissue evidence="1">Venom gland</tissue>
    </source>
</reference>
<sequence length="84" mass="9222">MSGIVAVTVKRNDAMIRFGTEHVSCRVMGSQSAEIALRSLSQMSIVFSDHSCSLRLVASCSAVAVFEIFSYHTYANHPNPQCRL</sequence>
<dbReference type="AlphaFoldDB" id="A0A076L0F2"/>
<proteinExistence type="evidence at transcript level"/>
<accession>A0A076L0F2</accession>
<organism evidence="1">
    <name type="scientific">Nephila pilipes</name>
    <name type="common">Giant wood spider</name>
    <name type="synonym">Nephila maculata</name>
    <dbReference type="NCBI Taxonomy" id="299642"/>
    <lineage>
        <taxon>Eukaryota</taxon>
        <taxon>Metazoa</taxon>
        <taxon>Ecdysozoa</taxon>
        <taxon>Arthropoda</taxon>
        <taxon>Chelicerata</taxon>
        <taxon>Arachnida</taxon>
        <taxon>Araneae</taxon>
        <taxon>Araneomorphae</taxon>
        <taxon>Entelegynae</taxon>
        <taxon>Araneoidea</taxon>
        <taxon>Nephilidae</taxon>
        <taxon>Nephila</taxon>
    </lineage>
</organism>
<protein>
    <submittedName>
        <fullName evidence="1">BLTX785</fullName>
    </submittedName>
</protein>